<name>A0A8S5Q5B9_9CAUD</name>
<organism evidence="1">
    <name type="scientific">Myoviridae sp. ct0QB11</name>
    <dbReference type="NCBI Taxonomy" id="2825012"/>
    <lineage>
        <taxon>Viruses</taxon>
        <taxon>Duplodnaviria</taxon>
        <taxon>Heunggongvirae</taxon>
        <taxon>Uroviricota</taxon>
        <taxon>Caudoviricetes</taxon>
    </lineage>
</organism>
<proteinExistence type="predicted"/>
<accession>A0A8S5Q5B9</accession>
<protein>
    <submittedName>
        <fullName evidence="1">Uncharacterized protein</fullName>
    </submittedName>
</protein>
<reference evidence="1" key="1">
    <citation type="journal article" date="2021" name="Proc. Natl. Acad. Sci. U.S.A.">
        <title>A Catalog of Tens of Thousands of Viruses from Human Metagenomes Reveals Hidden Associations with Chronic Diseases.</title>
        <authorList>
            <person name="Tisza M.J."/>
            <person name="Buck C.B."/>
        </authorList>
    </citation>
    <scope>NUCLEOTIDE SEQUENCE</scope>
    <source>
        <strain evidence="1">Ct0QB11</strain>
    </source>
</reference>
<dbReference type="EMBL" id="BK015584">
    <property type="protein sequence ID" value="DAE14511.1"/>
    <property type="molecule type" value="Genomic_DNA"/>
</dbReference>
<sequence>MKKATFLGVFNPKASKGIDANLLNDFKRGLNAFKKDFYKWS</sequence>
<evidence type="ECO:0000313" key="1">
    <source>
        <dbReference type="EMBL" id="DAE14511.1"/>
    </source>
</evidence>